<dbReference type="GO" id="GO:0005886">
    <property type="term" value="C:plasma membrane"/>
    <property type="evidence" value="ECO:0007669"/>
    <property type="project" value="UniProtKB-SubCell"/>
</dbReference>
<dbReference type="PANTHER" id="PTHR36964">
    <property type="entry name" value="PROTEIN-METHIONINE-SULFOXIDE REDUCTASE HEME-BINDING SUBUNIT MSRQ"/>
    <property type="match status" value="1"/>
</dbReference>
<keyword evidence="4 8" id="KW-0812">Transmembrane</keyword>
<keyword evidence="8" id="KW-0288">FMN</keyword>
<dbReference type="Pfam" id="PF01794">
    <property type="entry name" value="Ferric_reduct"/>
    <property type="match status" value="1"/>
</dbReference>
<feature type="domain" description="Ferric oxidoreductase" evidence="9">
    <location>
        <begin position="44"/>
        <end position="157"/>
    </location>
</feature>
<comment type="function">
    <text evidence="8">Part of the MsrPQ system that repairs oxidized periplasmic proteins containing methionine sulfoxide residues (Met-O), using respiratory chain electrons. Thus protects these proteins from oxidative-stress damage caused by reactive species of oxygen and chlorine generated by the host defense mechanisms. MsrPQ is essential for the maintenance of envelope integrity under bleach stress, rescuing a wide series of structurally unrelated periplasmic proteins from methionine oxidation. MsrQ provides electrons for reduction to the reductase catalytic subunit MsrP, using the quinone pool of the respiratory chain.</text>
</comment>
<accession>A0A1T0AXC0</accession>
<dbReference type="Proteomes" id="UP000190023">
    <property type="component" value="Unassembled WGS sequence"/>
</dbReference>
<keyword evidence="8" id="KW-0249">Electron transport</keyword>
<evidence type="ECO:0000256" key="6">
    <source>
        <dbReference type="ARBA" id="ARBA00023004"/>
    </source>
</evidence>
<feature type="transmembrane region" description="Helical" evidence="8">
    <location>
        <begin position="77"/>
        <end position="95"/>
    </location>
</feature>
<dbReference type="GO" id="GO:0010181">
    <property type="term" value="F:FMN binding"/>
    <property type="evidence" value="ECO:0007669"/>
    <property type="project" value="UniProtKB-UniRule"/>
</dbReference>
<dbReference type="STRING" id="123822.B0188_08480"/>
<organism evidence="10 11">
    <name type="scientific">[Haemophilus] felis</name>
    <dbReference type="NCBI Taxonomy" id="123822"/>
    <lineage>
        <taxon>Bacteria</taxon>
        <taxon>Pseudomonadati</taxon>
        <taxon>Pseudomonadota</taxon>
        <taxon>Gammaproteobacteria</taxon>
        <taxon>Pasteurellales</taxon>
        <taxon>Pasteurellaceae</taxon>
    </lineage>
</organism>
<sequence length="196" mass="22773">MLNIYRLFIHSLCAAPLIWLAWVLSSGDASQLGADPIKELIHFLGFGAISILITMFILGIVLFLLKQPQLQILRRPLGLWSWIYVSLHICTYLVLELGLEFSLFFNELLQRNYLIIGVFSFFILSLMALSSLPKLKQIMGKYWHYLHKFGYLALLLGAIHYYWAVKNITLGSVLYLSLSIFVMVWELRRLLRYRKG</sequence>
<evidence type="ECO:0000256" key="4">
    <source>
        <dbReference type="ARBA" id="ARBA00022692"/>
    </source>
</evidence>
<dbReference type="GO" id="GO:0046872">
    <property type="term" value="F:metal ion binding"/>
    <property type="evidence" value="ECO:0007669"/>
    <property type="project" value="UniProtKB-KW"/>
</dbReference>
<comment type="caution">
    <text evidence="10">The sequence shown here is derived from an EMBL/GenBank/DDBJ whole genome shotgun (WGS) entry which is preliminary data.</text>
</comment>
<dbReference type="EMBL" id="MUYB01000035">
    <property type="protein sequence ID" value="OOS02545.1"/>
    <property type="molecule type" value="Genomic_DNA"/>
</dbReference>
<feature type="transmembrane region" description="Helical" evidence="8">
    <location>
        <begin position="145"/>
        <end position="163"/>
    </location>
</feature>
<dbReference type="GO" id="GO:0016679">
    <property type="term" value="F:oxidoreductase activity, acting on diphenols and related substances as donors"/>
    <property type="evidence" value="ECO:0007669"/>
    <property type="project" value="TreeGrafter"/>
</dbReference>
<comment type="similarity">
    <text evidence="8">Belongs to the MsrQ family.</text>
</comment>
<evidence type="ECO:0000256" key="2">
    <source>
        <dbReference type="ARBA" id="ARBA00022448"/>
    </source>
</evidence>
<evidence type="ECO:0000256" key="5">
    <source>
        <dbReference type="ARBA" id="ARBA00022989"/>
    </source>
</evidence>
<dbReference type="InterPro" id="IPR013130">
    <property type="entry name" value="Fe3_Rdtase_TM_dom"/>
</dbReference>
<comment type="subunit">
    <text evidence="8">Heterodimer of a catalytic subunit (MsrP) and a heme-binding subunit (MsrQ).</text>
</comment>
<dbReference type="InterPro" id="IPR022837">
    <property type="entry name" value="MsrQ-like"/>
</dbReference>
<keyword evidence="8" id="KW-0479">Metal-binding</keyword>
<keyword evidence="6 8" id="KW-0408">Iron</keyword>
<keyword evidence="8" id="KW-0285">Flavoprotein</keyword>
<name>A0A1T0AXC0_9PAST</name>
<keyword evidence="11" id="KW-1185">Reference proteome</keyword>
<feature type="transmembrane region" description="Helical" evidence="8">
    <location>
        <begin position="40"/>
        <end position="65"/>
    </location>
</feature>
<comment type="cofactor">
    <cofactor evidence="8">
        <name>heme b</name>
        <dbReference type="ChEBI" id="CHEBI:60344"/>
    </cofactor>
    <text evidence="8">Binds 1 heme b (iron(II)-protoporphyrin IX) group per subunit.</text>
</comment>
<keyword evidence="3 8" id="KW-0349">Heme</keyword>
<dbReference type="GO" id="GO:0030091">
    <property type="term" value="P:protein repair"/>
    <property type="evidence" value="ECO:0007669"/>
    <property type="project" value="UniProtKB-UniRule"/>
</dbReference>
<keyword evidence="8" id="KW-1003">Cell membrane</keyword>
<dbReference type="GO" id="GO:0020037">
    <property type="term" value="F:heme binding"/>
    <property type="evidence" value="ECO:0007669"/>
    <property type="project" value="UniProtKB-UniRule"/>
</dbReference>
<proteinExistence type="inferred from homology"/>
<comment type="subcellular location">
    <subcellularLocation>
        <location evidence="8">Cell membrane</location>
        <topology evidence="8">Multi-pass membrane protein</topology>
    </subcellularLocation>
    <subcellularLocation>
        <location evidence="1">Membrane</location>
        <topology evidence="1">Multi-pass membrane protein</topology>
    </subcellularLocation>
</comment>
<feature type="transmembrane region" description="Helical" evidence="8">
    <location>
        <begin position="115"/>
        <end position="133"/>
    </location>
</feature>
<dbReference type="PANTHER" id="PTHR36964:SF1">
    <property type="entry name" value="PROTEIN-METHIONINE-SULFOXIDE REDUCTASE HEME-BINDING SUBUNIT MSRQ"/>
    <property type="match status" value="1"/>
</dbReference>
<comment type="cofactor">
    <cofactor evidence="8">
        <name>FMN</name>
        <dbReference type="ChEBI" id="CHEBI:58210"/>
    </cofactor>
    <text evidence="8">Binds 1 FMN per subunit.</text>
</comment>
<feature type="transmembrane region" description="Helical" evidence="8">
    <location>
        <begin position="169"/>
        <end position="187"/>
    </location>
</feature>
<protein>
    <recommendedName>
        <fullName evidence="8">Protein-methionine-sulfoxide reductase heme-binding subunit MsrQ</fullName>
    </recommendedName>
    <alternativeName>
        <fullName evidence="8">Flavocytochrome MsrQ</fullName>
    </alternativeName>
</protein>
<evidence type="ECO:0000256" key="7">
    <source>
        <dbReference type="ARBA" id="ARBA00023136"/>
    </source>
</evidence>
<dbReference type="OrthoDB" id="9788328at2"/>
<dbReference type="GO" id="GO:0009055">
    <property type="term" value="F:electron transfer activity"/>
    <property type="evidence" value="ECO:0007669"/>
    <property type="project" value="UniProtKB-UniRule"/>
</dbReference>
<evidence type="ECO:0000259" key="9">
    <source>
        <dbReference type="Pfam" id="PF01794"/>
    </source>
</evidence>
<evidence type="ECO:0000256" key="1">
    <source>
        <dbReference type="ARBA" id="ARBA00004141"/>
    </source>
</evidence>
<dbReference type="HAMAP" id="MF_01207">
    <property type="entry name" value="MsrQ"/>
    <property type="match status" value="1"/>
</dbReference>
<evidence type="ECO:0000256" key="3">
    <source>
        <dbReference type="ARBA" id="ARBA00022617"/>
    </source>
</evidence>
<keyword evidence="2 8" id="KW-0813">Transport</keyword>
<keyword evidence="7 8" id="KW-0472">Membrane</keyword>
<gene>
    <name evidence="8" type="primary">msrQ</name>
    <name evidence="10" type="ORF">B0188_08480</name>
</gene>
<keyword evidence="5 8" id="KW-1133">Transmembrane helix</keyword>
<feature type="transmembrane region" description="Helical" evidence="8">
    <location>
        <begin position="7"/>
        <end position="25"/>
    </location>
</feature>
<reference evidence="10 11" key="1">
    <citation type="submission" date="2017-02" db="EMBL/GenBank/DDBJ databases">
        <title>Draft genome sequence of Haemophilus felis CCUG 31170 type strain.</title>
        <authorList>
            <person name="Engstrom-Jakobsson H."/>
            <person name="Salva-Serra F."/>
            <person name="Thorell K."/>
            <person name="Gonzales-Siles L."/>
            <person name="Karlsson R."/>
            <person name="Boulund F."/>
            <person name="Engstrand L."/>
            <person name="Kristiansson E."/>
            <person name="Moore E."/>
        </authorList>
    </citation>
    <scope>NUCLEOTIDE SEQUENCE [LARGE SCALE GENOMIC DNA]</scope>
    <source>
        <strain evidence="10 11">CCUG 31170</strain>
    </source>
</reference>
<dbReference type="AlphaFoldDB" id="A0A1T0AXC0"/>
<evidence type="ECO:0000256" key="8">
    <source>
        <dbReference type="HAMAP-Rule" id="MF_01207"/>
    </source>
</evidence>
<evidence type="ECO:0000313" key="10">
    <source>
        <dbReference type="EMBL" id="OOS02545.1"/>
    </source>
</evidence>
<evidence type="ECO:0000313" key="11">
    <source>
        <dbReference type="Proteomes" id="UP000190023"/>
    </source>
</evidence>